<dbReference type="GO" id="GO:0071846">
    <property type="term" value="P:actin filament debranching"/>
    <property type="evidence" value="ECO:0007669"/>
    <property type="project" value="InterPro"/>
</dbReference>
<dbReference type="InterPro" id="IPR029006">
    <property type="entry name" value="ADF-H/Gelsolin-like_dom_sf"/>
</dbReference>
<evidence type="ECO:0000313" key="7">
    <source>
        <dbReference type="Proteomes" id="UP000193411"/>
    </source>
</evidence>
<evidence type="ECO:0000256" key="2">
    <source>
        <dbReference type="ARBA" id="ARBA00022490"/>
    </source>
</evidence>
<dbReference type="Gene3D" id="3.40.20.10">
    <property type="entry name" value="Severin"/>
    <property type="match status" value="1"/>
</dbReference>
<keyword evidence="7" id="KW-1185">Reference proteome</keyword>
<dbReference type="EMBL" id="MCFL01000004">
    <property type="protein sequence ID" value="ORZ39868.1"/>
    <property type="molecule type" value="Genomic_DNA"/>
</dbReference>
<evidence type="ECO:0000256" key="3">
    <source>
        <dbReference type="ARBA" id="ARBA00023242"/>
    </source>
</evidence>
<dbReference type="GO" id="GO:0071933">
    <property type="term" value="F:Arp2/3 complex binding"/>
    <property type="evidence" value="ECO:0007669"/>
    <property type="project" value="InterPro"/>
</dbReference>
<keyword evidence="3 4" id="KW-0539">Nucleus</keyword>
<dbReference type="Pfam" id="PF00241">
    <property type="entry name" value="Cofilin_ADF"/>
    <property type="match status" value="1"/>
</dbReference>
<dbReference type="PANTHER" id="PTHR11249">
    <property type="entry name" value="GLIAL FACTOR NATURATION FACTOR"/>
    <property type="match status" value="1"/>
</dbReference>
<keyword evidence="2 4" id="KW-0963">Cytoplasm</keyword>
<reference evidence="6 7" key="1">
    <citation type="submission" date="2016-07" db="EMBL/GenBank/DDBJ databases">
        <title>Pervasive Adenine N6-methylation of Active Genes in Fungi.</title>
        <authorList>
            <consortium name="DOE Joint Genome Institute"/>
            <person name="Mondo S.J."/>
            <person name="Dannebaum R.O."/>
            <person name="Kuo R.C."/>
            <person name="Labutti K."/>
            <person name="Haridas S."/>
            <person name="Kuo A."/>
            <person name="Salamov A."/>
            <person name="Ahrendt S.R."/>
            <person name="Lipzen A."/>
            <person name="Sullivan W."/>
            <person name="Andreopoulos W.B."/>
            <person name="Clum A."/>
            <person name="Lindquist E."/>
            <person name="Daum C."/>
            <person name="Ramamoorthy G.K."/>
            <person name="Gryganskyi A."/>
            <person name="Culley D."/>
            <person name="Magnuson J.K."/>
            <person name="James T.Y."/>
            <person name="O'Malley M.A."/>
            <person name="Stajich J.E."/>
            <person name="Spatafora J.W."/>
            <person name="Visel A."/>
            <person name="Grigoriev I.V."/>
        </authorList>
    </citation>
    <scope>NUCLEOTIDE SEQUENCE [LARGE SCALE GENOMIC DNA]</scope>
    <source>
        <strain evidence="6 7">PL171</strain>
    </source>
</reference>
<dbReference type="SMART" id="SM00102">
    <property type="entry name" value="ADF"/>
    <property type="match status" value="1"/>
</dbReference>
<comment type="similarity">
    <text evidence="1 4">Belongs to the actin-binding proteins ADF family. GMF subfamily.</text>
</comment>
<dbReference type="PROSITE" id="PS51263">
    <property type="entry name" value="ADF_H"/>
    <property type="match status" value="1"/>
</dbReference>
<dbReference type="InterPro" id="IPR002108">
    <property type="entry name" value="ADF-H"/>
</dbReference>
<dbReference type="Proteomes" id="UP000193411">
    <property type="component" value="Unassembled WGS sequence"/>
</dbReference>
<dbReference type="InterPro" id="IPR011171">
    <property type="entry name" value="GMF"/>
</dbReference>
<dbReference type="PANTHER" id="PTHR11249:SF2">
    <property type="entry name" value="GLIA MATURATION FACTOR"/>
    <property type="match status" value="1"/>
</dbReference>
<comment type="caution">
    <text evidence="6">The sequence shown here is derived from an EMBL/GenBank/DDBJ whole genome shotgun (WGS) entry which is preliminary data.</text>
</comment>
<dbReference type="AlphaFoldDB" id="A0A1Y2HZ44"/>
<dbReference type="STRING" id="765915.A0A1Y2HZ44"/>
<organism evidence="6 7">
    <name type="scientific">Catenaria anguillulae PL171</name>
    <dbReference type="NCBI Taxonomy" id="765915"/>
    <lineage>
        <taxon>Eukaryota</taxon>
        <taxon>Fungi</taxon>
        <taxon>Fungi incertae sedis</taxon>
        <taxon>Blastocladiomycota</taxon>
        <taxon>Blastocladiomycetes</taxon>
        <taxon>Blastocladiales</taxon>
        <taxon>Catenariaceae</taxon>
        <taxon>Catenaria</taxon>
    </lineage>
</organism>
<name>A0A1Y2HZ44_9FUNG</name>
<dbReference type="GO" id="GO:0003779">
    <property type="term" value="F:actin binding"/>
    <property type="evidence" value="ECO:0007669"/>
    <property type="project" value="InterPro"/>
</dbReference>
<comment type="subcellular location">
    <subcellularLocation>
        <location evidence="4">Cytoplasm</location>
    </subcellularLocation>
    <subcellularLocation>
        <location evidence="4">Nucleus</location>
    </subcellularLocation>
</comment>
<dbReference type="FunFam" id="3.40.20.10:FF:000026">
    <property type="entry name" value="Glia maturation factor"/>
    <property type="match status" value="1"/>
</dbReference>
<evidence type="ECO:0000256" key="4">
    <source>
        <dbReference type="PIRNR" id="PIRNR001788"/>
    </source>
</evidence>
<proteinExistence type="inferred from homology"/>
<evidence type="ECO:0000313" key="6">
    <source>
        <dbReference type="EMBL" id="ORZ39868.1"/>
    </source>
</evidence>
<protein>
    <recommendedName>
        <fullName evidence="5">ADF-H domain-containing protein</fullName>
    </recommendedName>
</protein>
<evidence type="ECO:0000259" key="5">
    <source>
        <dbReference type="PROSITE" id="PS51263"/>
    </source>
</evidence>
<gene>
    <name evidence="6" type="ORF">BCR44DRAFT_64833</name>
</gene>
<sequence length="139" mass="15374">MSATVPESVHQLLKAFRLRKSKSLAALILKIDLANLVVEHDQTLEDLASLQDLADELPETTPRYIMLSYVVNHKDGRVSYPLVFVQYTPAVARPDQKMIYAGTRTDVGKAVGTMGKCLELFDADDLTDAWVLAELNIAA</sequence>
<dbReference type="GO" id="GO:0034316">
    <property type="term" value="P:negative regulation of Arp2/3 complex-mediated actin nucleation"/>
    <property type="evidence" value="ECO:0007669"/>
    <property type="project" value="TreeGrafter"/>
</dbReference>
<dbReference type="GO" id="GO:0005634">
    <property type="term" value="C:nucleus"/>
    <property type="evidence" value="ECO:0007669"/>
    <property type="project" value="UniProtKB-SubCell"/>
</dbReference>
<evidence type="ECO:0000256" key="1">
    <source>
        <dbReference type="ARBA" id="ARBA00010055"/>
    </source>
</evidence>
<dbReference type="SUPFAM" id="SSF55753">
    <property type="entry name" value="Actin depolymerizing proteins"/>
    <property type="match status" value="1"/>
</dbReference>
<dbReference type="PIRSF" id="PIRSF001788">
    <property type="entry name" value="GMF-beta"/>
    <property type="match status" value="1"/>
</dbReference>
<feature type="domain" description="ADF-H" evidence="5">
    <location>
        <begin position="1"/>
        <end position="136"/>
    </location>
</feature>
<accession>A0A1Y2HZ44</accession>
<dbReference type="OrthoDB" id="3919494at2759"/>
<dbReference type="CDD" id="cd11283">
    <property type="entry name" value="ADF_GMF-beta_like"/>
    <property type="match status" value="1"/>
</dbReference>
<dbReference type="GO" id="GO:0030864">
    <property type="term" value="C:cortical actin cytoskeleton"/>
    <property type="evidence" value="ECO:0007669"/>
    <property type="project" value="TreeGrafter"/>
</dbReference>